<reference evidence="2 3" key="1">
    <citation type="submission" date="2018-12" db="EMBL/GenBank/DDBJ databases">
        <authorList>
            <consortium name="Pathogen Informatics"/>
        </authorList>
    </citation>
    <scope>NUCLEOTIDE SEQUENCE [LARGE SCALE GENOMIC DNA]</scope>
    <source>
        <strain evidence="2 3">NCTC10296</strain>
    </source>
</reference>
<dbReference type="Proteomes" id="UP000279284">
    <property type="component" value="Chromosome"/>
</dbReference>
<sequence>MKKALFSFILMSCAVFSFAKEPSSTEEWPKGAIRNGALGDPILVNDAMLAAKGQATIMGCDKVKDGRFFIKKDITGKPG</sequence>
<evidence type="ECO:0000256" key="1">
    <source>
        <dbReference type="SAM" id="SignalP"/>
    </source>
</evidence>
<proteinExistence type="predicted"/>
<feature type="signal peptide" evidence="1">
    <location>
        <begin position="1"/>
        <end position="19"/>
    </location>
</feature>
<protein>
    <submittedName>
        <fullName evidence="2">Uncharacterized protein</fullName>
    </submittedName>
</protein>
<dbReference type="RefSeq" id="WP_085417323.1">
    <property type="nucleotide sequence ID" value="NZ_CAUJPY010000030.1"/>
</dbReference>
<gene>
    <name evidence="2" type="ORF">NCTC10296_02229</name>
</gene>
<keyword evidence="3" id="KW-1185">Reference proteome</keyword>
<evidence type="ECO:0000313" key="2">
    <source>
        <dbReference type="EMBL" id="VEF03263.1"/>
    </source>
</evidence>
<feature type="chain" id="PRO_5019323768" evidence="1">
    <location>
        <begin position="20"/>
        <end position="79"/>
    </location>
</feature>
<organism evidence="2 3">
    <name type="scientific">Neisseria canis</name>
    <dbReference type="NCBI Taxonomy" id="493"/>
    <lineage>
        <taxon>Bacteria</taxon>
        <taxon>Pseudomonadati</taxon>
        <taxon>Pseudomonadota</taxon>
        <taxon>Betaproteobacteria</taxon>
        <taxon>Neisseriales</taxon>
        <taxon>Neisseriaceae</taxon>
        <taxon>Neisseria</taxon>
    </lineage>
</organism>
<dbReference type="OrthoDB" id="671517at28216"/>
<keyword evidence="1" id="KW-0732">Signal</keyword>
<evidence type="ECO:0000313" key="3">
    <source>
        <dbReference type="Proteomes" id="UP000279284"/>
    </source>
</evidence>
<name>A0A448DAT6_9NEIS</name>
<dbReference type="EMBL" id="LR134313">
    <property type="protein sequence ID" value="VEF03263.1"/>
    <property type="molecule type" value="Genomic_DNA"/>
</dbReference>
<dbReference type="AlphaFoldDB" id="A0A448DAT6"/>
<dbReference type="KEGG" id="nci:NCTC10296_02229"/>
<accession>A0A448DAT6</accession>